<dbReference type="Proteomes" id="UP000053660">
    <property type="component" value="Unassembled WGS sequence"/>
</dbReference>
<keyword evidence="1" id="KW-0732">Signal</keyword>
<evidence type="ECO:0000256" key="1">
    <source>
        <dbReference type="SAM" id="SignalP"/>
    </source>
</evidence>
<sequence length="47" mass="5341">MNTVLLLLAALAFFCTVLSVPREVPVMKSVEHKDGRRYVVERGWLVP</sequence>
<evidence type="ECO:0000313" key="3">
    <source>
        <dbReference type="Proteomes" id="UP000053660"/>
    </source>
</evidence>
<feature type="chain" id="PRO_5002082765" evidence="1">
    <location>
        <begin position="20"/>
        <end position="47"/>
    </location>
</feature>
<keyword evidence="3" id="KW-1185">Reference proteome</keyword>
<dbReference type="EMBL" id="KN555668">
    <property type="protein sequence ID" value="KHJ88541.1"/>
    <property type="molecule type" value="Genomic_DNA"/>
</dbReference>
<reference evidence="2 3" key="1">
    <citation type="submission" date="2014-03" db="EMBL/GenBank/DDBJ databases">
        <title>Draft genome of the hookworm Oesophagostomum dentatum.</title>
        <authorList>
            <person name="Mitreva M."/>
        </authorList>
    </citation>
    <scope>NUCLEOTIDE SEQUENCE [LARGE SCALE GENOMIC DNA]</scope>
    <source>
        <strain evidence="2 3">OD-Hann</strain>
    </source>
</reference>
<dbReference type="AlphaFoldDB" id="A0A0B1SXA6"/>
<protein>
    <submittedName>
        <fullName evidence="2">Uncharacterized protein</fullName>
    </submittedName>
</protein>
<name>A0A0B1SXA6_OESDE</name>
<proteinExistence type="predicted"/>
<gene>
    <name evidence="2" type="ORF">OESDEN_11662</name>
</gene>
<accession>A0A0B1SXA6</accession>
<organism evidence="2 3">
    <name type="scientific">Oesophagostomum dentatum</name>
    <name type="common">Nodular worm</name>
    <dbReference type="NCBI Taxonomy" id="61180"/>
    <lineage>
        <taxon>Eukaryota</taxon>
        <taxon>Metazoa</taxon>
        <taxon>Ecdysozoa</taxon>
        <taxon>Nematoda</taxon>
        <taxon>Chromadorea</taxon>
        <taxon>Rhabditida</taxon>
        <taxon>Rhabditina</taxon>
        <taxon>Rhabditomorpha</taxon>
        <taxon>Strongyloidea</taxon>
        <taxon>Strongylidae</taxon>
        <taxon>Oesophagostomum</taxon>
    </lineage>
</organism>
<evidence type="ECO:0000313" key="2">
    <source>
        <dbReference type="EMBL" id="KHJ88541.1"/>
    </source>
</evidence>
<feature type="signal peptide" evidence="1">
    <location>
        <begin position="1"/>
        <end position="19"/>
    </location>
</feature>